<evidence type="ECO:0000256" key="4">
    <source>
        <dbReference type="SAM" id="MobiDB-lite"/>
    </source>
</evidence>
<evidence type="ECO:0000256" key="1">
    <source>
        <dbReference type="ARBA" id="ARBA00022737"/>
    </source>
</evidence>
<accession>A0A8J5XCA7</accession>
<dbReference type="Pfam" id="PF13414">
    <property type="entry name" value="TPR_11"/>
    <property type="match status" value="1"/>
</dbReference>
<feature type="region of interest" description="Disordered" evidence="4">
    <location>
        <begin position="134"/>
        <end position="157"/>
    </location>
</feature>
<dbReference type="OMA" id="KYGSEEC"/>
<sequence length="341" mass="36894">MAAATQSDADREKSVGNEHFKKGDYLKAAACYTKSIKADPANHVIYANRAQAFLKLNKVARALEDADKCIELAPEYVKGHVRKATALAVLGRKTEAEQAMLHACRLEPTNRDIIQLGVQICGKEFVRQAAALRRAPDSATPTAAAAAATPTNGAADAPIPAKPDAASAGAKALVNLSPEEFATEAIRTTIAELLEKKTLQPRVYMQPSPPRFKTRKDKGTQPATPGEEPALGVMQIAQAFESPETLAQLIPALRAHAKDQFKAQAAALAVLKSSIAFPRVWHSKGSRWPFDEACEGIFMQLEHPRGRAMWFTHIEDANELKIGATVSLDPAEFGILPRLFT</sequence>
<feature type="repeat" description="TPR" evidence="3">
    <location>
        <begin position="43"/>
        <end position="76"/>
    </location>
</feature>
<dbReference type="Gene3D" id="1.25.40.10">
    <property type="entry name" value="Tetratricopeptide repeat domain"/>
    <property type="match status" value="1"/>
</dbReference>
<reference evidence="5" key="1">
    <citation type="submission" date="2021-05" db="EMBL/GenBank/DDBJ databases">
        <title>The genome of the haptophyte Pavlova lutheri (Diacronema luteri, Pavlovales) - a model for lipid biosynthesis in eukaryotic algae.</title>
        <authorList>
            <person name="Hulatt C.J."/>
            <person name="Posewitz M.C."/>
        </authorList>
    </citation>
    <scope>NUCLEOTIDE SEQUENCE</scope>
    <source>
        <strain evidence="5">NIVA-4/92</strain>
    </source>
</reference>
<dbReference type="InterPro" id="IPR011990">
    <property type="entry name" value="TPR-like_helical_dom_sf"/>
</dbReference>
<dbReference type="PANTHER" id="PTHR22904">
    <property type="entry name" value="TPR REPEAT CONTAINING PROTEIN"/>
    <property type="match status" value="1"/>
</dbReference>
<feature type="repeat" description="TPR" evidence="3">
    <location>
        <begin position="9"/>
        <end position="42"/>
    </location>
</feature>
<dbReference type="PANTHER" id="PTHR22904:SF523">
    <property type="entry name" value="STRESS-INDUCED-PHOSPHOPROTEIN 1"/>
    <property type="match status" value="1"/>
</dbReference>
<keyword evidence="6" id="KW-1185">Reference proteome</keyword>
<comment type="caution">
    <text evidence="5">The sequence shown here is derived from an EMBL/GenBank/DDBJ whole genome shotgun (WGS) entry which is preliminary data.</text>
</comment>
<dbReference type="InterPro" id="IPR019734">
    <property type="entry name" value="TPR_rpt"/>
</dbReference>
<dbReference type="EMBL" id="JAGTXO010000051">
    <property type="protein sequence ID" value="KAG8458449.1"/>
    <property type="molecule type" value="Genomic_DNA"/>
</dbReference>
<organism evidence="5 6">
    <name type="scientific">Diacronema lutheri</name>
    <name type="common">Unicellular marine alga</name>
    <name type="synonym">Monochrysis lutheri</name>
    <dbReference type="NCBI Taxonomy" id="2081491"/>
    <lineage>
        <taxon>Eukaryota</taxon>
        <taxon>Haptista</taxon>
        <taxon>Haptophyta</taxon>
        <taxon>Pavlovophyceae</taxon>
        <taxon>Pavlovales</taxon>
        <taxon>Pavlovaceae</taxon>
        <taxon>Diacronema</taxon>
    </lineage>
</organism>
<feature type="region of interest" description="Disordered" evidence="4">
    <location>
        <begin position="204"/>
        <end position="228"/>
    </location>
</feature>
<dbReference type="PROSITE" id="PS50005">
    <property type="entry name" value="TPR"/>
    <property type="match status" value="2"/>
</dbReference>
<evidence type="ECO:0000256" key="3">
    <source>
        <dbReference type="PROSITE-ProRule" id="PRU00339"/>
    </source>
</evidence>
<keyword evidence="2 3" id="KW-0802">TPR repeat</keyword>
<dbReference type="OrthoDB" id="2423701at2759"/>
<dbReference type="SUPFAM" id="SSF48452">
    <property type="entry name" value="TPR-like"/>
    <property type="match status" value="1"/>
</dbReference>
<keyword evidence="1" id="KW-0677">Repeat</keyword>
<dbReference type="AlphaFoldDB" id="A0A8J5XCA7"/>
<name>A0A8J5XCA7_DIALT</name>
<evidence type="ECO:0000313" key="6">
    <source>
        <dbReference type="Proteomes" id="UP000751190"/>
    </source>
</evidence>
<dbReference type="SMART" id="SM00028">
    <property type="entry name" value="TPR"/>
    <property type="match status" value="3"/>
</dbReference>
<gene>
    <name evidence="5" type="ORF">KFE25_004327</name>
</gene>
<proteinExistence type="predicted"/>
<dbReference type="Proteomes" id="UP000751190">
    <property type="component" value="Unassembled WGS sequence"/>
</dbReference>
<protein>
    <submittedName>
        <fullName evidence="5">Uncharacterized protein</fullName>
    </submittedName>
</protein>
<evidence type="ECO:0000256" key="2">
    <source>
        <dbReference type="ARBA" id="ARBA00022803"/>
    </source>
</evidence>
<dbReference type="GO" id="GO:0051879">
    <property type="term" value="F:Hsp90 protein binding"/>
    <property type="evidence" value="ECO:0007669"/>
    <property type="project" value="TreeGrafter"/>
</dbReference>
<feature type="compositionally biased region" description="Low complexity" evidence="4">
    <location>
        <begin position="137"/>
        <end position="157"/>
    </location>
</feature>
<evidence type="ECO:0000313" key="5">
    <source>
        <dbReference type="EMBL" id="KAG8458449.1"/>
    </source>
</evidence>